<dbReference type="Gene3D" id="1.20.140.10">
    <property type="entry name" value="Butyryl-CoA Dehydrogenase, subunit A, domain 3"/>
    <property type="match status" value="1"/>
</dbReference>
<dbReference type="GO" id="GO:0006635">
    <property type="term" value="P:fatty acid beta-oxidation"/>
    <property type="evidence" value="ECO:0007669"/>
    <property type="project" value="InterPro"/>
</dbReference>
<protein>
    <submittedName>
        <fullName evidence="9">Acyl-CoA oxidase</fullName>
    </submittedName>
</protein>
<evidence type="ECO:0000259" key="8">
    <source>
        <dbReference type="Pfam" id="PF02771"/>
    </source>
</evidence>
<evidence type="ECO:0000256" key="4">
    <source>
        <dbReference type="ARBA" id="ARBA00022827"/>
    </source>
</evidence>
<dbReference type="Pfam" id="PF00441">
    <property type="entry name" value="Acyl-CoA_dh_1"/>
    <property type="match status" value="1"/>
</dbReference>
<dbReference type="GO" id="GO:0005777">
    <property type="term" value="C:peroxisome"/>
    <property type="evidence" value="ECO:0007669"/>
    <property type="project" value="TreeGrafter"/>
</dbReference>
<reference evidence="9" key="1">
    <citation type="submission" date="2014-05" db="EMBL/GenBank/DDBJ databases">
        <title>The transcriptome of the halophilic microalga Tetraselmis sp. GSL018 isolated from the Great Salt Lake, Utah.</title>
        <authorList>
            <person name="Jinkerson R.E."/>
            <person name="D'Adamo S."/>
            <person name="Posewitz M.C."/>
        </authorList>
    </citation>
    <scope>NUCLEOTIDE SEQUENCE</scope>
    <source>
        <strain evidence="9">GSL018</strain>
    </source>
</reference>
<keyword evidence="5" id="KW-0560">Oxidoreductase</keyword>
<dbReference type="InterPro" id="IPR013786">
    <property type="entry name" value="AcylCoA_DH/ox_N"/>
</dbReference>
<evidence type="ECO:0000256" key="3">
    <source>
        <dbReference type="ARBA" id="ARBA00022630"/>
    </source>
</evidence>
<dbReference type="InterPro" id="IPR006089">
    <property type="entry name" value="Acyl-CoA_DH_CS"/>
</dbReference>
<dbReference type="InterPro" id="IPR009100">
    <property type="entry name" value="AcylCoA_DH/oxidase_NM_dom_sf"/>
</dbReference>
<name>A0A061R5A7_9CHLO</name>
<dbReference type="Gene3D" id="2.40.110.10">
    <property type="entry name" value="Butyryl-CoA Dehydrogenase, subunit A, domain 2"/>
    <property type="match status" value="1"/>
</dbReference>
<dbReference type="InterPro" id="IPR037069">
    <property type="entry name" value="AcylCoA_DH/ox_N_sf"/>
</dbReference>
<dbReference type="SUPFAM" id="SSF56645">
    <property type="entry name" value="Acyl-CoA dehydrogenase NM domain-like"/>
    <property type="match status" value="1"/>
</dbReference>
<dbReference type="EMBL" id="GBEZ01018335">
    <property type="protein sequence ID" value="JAC68092.1"/>
    <property type="molecule type" value="Transcribed_RNA"/>
</dbReference>
<keyword evidence="3 5" id="KW-0285">Flavoprotein</keyword>
<dbReference type="Pfam" id="PF02771">
    <property type="entry name" value="Acyl-CoA_dh_N"/>
    <property type="match status" value="1"/>
</dbReference>
<dbReference type="InterPro" id="IPR046373">
    <property type="entry name" value="Acyl-CoA_Oxase/DH_mid-dom_sf"/>
</dbReference>
<proteinExistence type="inferred from homology"/>
<dbReference type="GO" id="GO:0050660">
    <property type="term" value="F:flavin adenine dinucleotide binding"/>
    <property type="evidence" value="ECO:0007669"/>
    <property type="project" value="InterPro"/>
</dbReference>
<dbReference type="SUPFAM" id="SSF47203">
    <property type="entry name" value="Acyl-CoA dehydrogenase C-terminal domain-like"/>
    <property type="match status" value="1"/>
</dbReference>
<dbReference type="InterPro" id="IPR045008">
    <property type="entry name" value="ACX4-like"/>
</dbReference>
<dbReference type="Gene3D" id="1.10.540.10">
    <property type="entry name" value="Acyl-CoA dehydrogenase/oxidase, N-terminal domain"/>
    <property type="match status" value="1"/>
</dbReference>
<dbReference type="InterPro" id="IPR036250">
    <property type="entry name" value="AcylCo_DH-like_C"/>
</dbReference>
<organism evidence="9">
    <name type="scientific">Tetraselmis sp. GSL018</name>
    <dbReference type="NCBI Taxonomy" id="582737"/>
    <lineage>
        <taxon>Eukaryota</taxon>
        <taxon>Viridiplantae</taxon>
        <taxon>Chlorophyta</taxon>
        <taxon>core chlorophytes</taxon>
        <taxon>Chlorodendrophyceae</taxon>
        <taxon>Chlorodendrales</taxon>
        <taxon>Chlorodendraceae</taxon>
        <taxon>Tetraselmis</taxon>
    </lineage>
</organism>
<accession>A0A061R5A7</accession>
<sequence length="425" mass="46059">MASERAKEVLGSYIGFPQATASTRRFARSTHDLLCFDELLTNCERLLRDRVRSFAEGDLAAEIVRHWESATFPFQFLDQLGKLGICGLTIKGYGCPGLSPVAAGLVLYELSRVDASISTFVLVHGSLAALTIAEMGSEEQKQRYLPRLATCELTGCWALTEPGHGSDAAAMETTARKVDGGWVLNGFKRWIGNGTFADVTVVWARDTASKRVKAFVVEKGSKGHRATKIENKTALRCVQNADIVLEDCFVPDSCELPGARSFADTAKVLQTSRVLVAWMVLGVAAGVYDAVHRYVSEREQFGVPLAAFAVNQEKLMRMLGAVEACTGLVLRLTRLREEGRATAGMSALVKAWVSRQCREAVALGRELMGGNGVVADFHVGKAFCDLEALYTYEGTYDINMLVAGREATGAAAIRPPGQGPSHSRL</sequence>
<dbReference type="GO" id="GO:0003995">
    <property type="term" value="F:acyl-CoA dehydrogenase activity"/>
    <property type="evidence" value="ECO:0007669"/>
    <property type="project" value="InterPro"/>
</dbReference>
<comment type="cofactor">
    <cofactor evidence="1 5">
        <name>FAD</name>
        <dbReference type="ChEBI" id="CHEBI:57692"/>
    </cofactor>
</comment>
<dbReference type="PROSITE" id="PS00073">
    <property type="entry name" value="ACYL_COA_DH_2"/>
    <property type="match status" value="1"/>
</dbReference>
<dbReference type="Pfam" id="PF02770">
    <property type="entry name" value="Acyl-CoA_dh_M"/>
    <property type="match status" value="1"/>
</dbReference>
<evidence type="ECO:0000259" key="7">
    <source>
        <dbReference type="Pfam" id="PF02770"/>
    </source>
</evidence>
<dbReference type="InterPro" id="IPR009075">
    <property type="entry name" value="AcylCo_DH/oxidase_C"/>
</dbReference>
<keyword evidence="4 5" id="KW-0274">FAD</keyword>
<dbReference type="PANTHER" id="PTHR43188:SF1">
    <property type="entry name" value="ACYL-COA DEHYDROGENASE"/>
    <property type="match status" value="1"/>
</dbReference>
<dbReference type="AlphaFoldDB" id="A0A061R5A7"/>
<gene>
    <name evidence="9" type="primary">ACOX1</name>
    <name evidence="9" type="ORF">TSPGSL018_9550</name>
</gene>
<dbReference type="InterPro" id="IPR006091">
    <property type="entry name" value="Acyl-CoA_Oxase/DH_mid-dom"/>
</dbReference>
<evidence type="ECO:0000256" key="1">
    <source>
        <dbReference type="ARBA" id="ARBA00001974"/>
    </source>
</evidence>
<evidence type="ECO:0000259" key="6">
    <source>
        <dbReference type="Pfam" id="PF00441"/>
    </source>
</evidence>
<comment type="similarity">
    <text evidence="2 5">Belongs to the acyl-CoA dehydrogenase family.</text>
</comment>
<feature type="domain" description="Acyl-CoA oxidase/dehydrogenase middle" evidence="7">
    <location>
        <begin position="156"/>
        <end position="248"/>
    </location>
</feature>
<evidence type="ECO:0000256" key="2">
    <source>
        <dbReference type="ARBA" id="ARBA00009347"/>
    </source>
</evidence>
<evidence type="ECO:0000313" key="9">
    <source>
        <dbReference type="EMBL" id="JAC68092.1"/>
    </source>
</evidence>
<evidence type="ECO:0000256" key="5">
    <source>
        <dbReference type="RuleBase" id="RU362125"/>
    </source>
</evidence>
<feature type="domain" description="Acyl-CoA dehydrogenase/oxidase N-terminal" evidence="8">
    <location>
        <begin position="44"/>
        <end position="151"/>
    </location>
</feature>
<feature type="domain" description="Acyl-CoA dehydrogenase/oxidase C-terminal" evidence="6">
    <location>
        <begin position="266"/>
        <end position="405"/>
    </location>
</feature>
<dbReference type="PANTHER" id="PTHR43188">
    <property type="entry name" value="ACYL-COENZYME A OXIDASE"/>
    <property type="match status" value="1"/>
</dbReference>
<dbReference type="FunFam" id="2.40.110.10:FF:000013">
    <property type="entry name" value="Acyl-coenzyme A oxidase 4 peroxisomal"/>
    <property type="match status" value="1"/>
</dbReference>